<keyword evidence="1" id="KW-1133">Transmembrane helix</keyword>
<dbReference type="InterPro" id="IPR025698">
    <property type="entry name" value="2TM_dom"/>
</dbReference>
<gene>
    <name evidence="3" type="ORF">N0B16_08615</name>
</gene>
<evidence type="ECO:0000313" key="4">
    <source>
        <dbReference type="Proteomes" id="UP001208114"/>
    </source>
</evidence>
<evidence type="ECO:0000259" key="2">
    <source>
        <dbReference type="Pfam" id="PF13239"/>
    </source>
</evidence>
<dbReference type="Pfam" id="PF13239">
    <property type="entry name" value="2TM"/>
    <property type="match status" value="1"/>
</dbReference>
<feature type="transmembrane region" description="Helical" evidence="1">
    <location>
        <begin position="16"/>
        <end position="33"/>
    </location>
</feature>
<evidence type="ECO:0000256" key="1">
    <source>
        <dbReference type="SAM" id="Phobius"/>
    </source>
</evidence>
<reference evidence="4" key="1">
    <citation type="submission" date="2023-07" db="EMBL/GenBank/DDBJ databases">
        <title>Chryseobacterium sp. GMJ5 Genome sequencing and assembly.</title>
        <authorList>
            <person name="Jung Y."/>
        </authorList>
    </citation>
    <scope>NUCLEOTIDE SEQUENCE [LARGE SCALE GENOMIC DNA]</scope>
    <source>
        <strain evidence="4">GMJ5</strain>
    </source>
</reference>
<comment type="caution">
    <text evidence="3">The sequence shown here is derived from an EMBL/GenBank/DDBJ whole genome shotgun (WGS) entry which is preliminary data.</text>
</comment>
<keyword evidence="1" id="KW-0812">Transmembrane</keyword>
<proteinExistence type="predicted"/>
<evidence type="ECO:0000313" key="3">
    <source>
        <dbReference type="EMBL" id="MCU7614499.1"/>
    </source>
</evidence>
<feature type="domain" description="2TM" evidence="2">
    <location>
        <begin position="5"/>
        <end position="81"/>
    </location>
</feature>
<feature type="transmembrane region" description="Helical" evidence="1">
    <location>
        <begin position="45"/>
        <end position="68"/>
    </location>
</feature>
<dbReference type="EMBL" id="JAOTEN010000002">
    <property type="protein sequence ID" value="MCU7614499.1"/>
    <property type="molecule type" value="Genomic_DNA"/>
</dbReference>
<sequence>MKYNQAYERVQQLKKFYRNLVWFGIVTVIIAARNYDRTGDFERSIFSGSFILTIWGIILAVKAVKLFVLNNEWENKILEDELKKTKKPIHF</sequence>
<name>A0ABT2VWY2_9FLAO</name>
<keyword evidence="4" id="KW-1185">Reference proteome</keyword>
<accession>A0ABT2VWY2</accession>
<dbReference type="Proteomes" id="UP001208114">
    <property type="component" value="Unassembled WGS sequence"/>
</dbReference>
<protein>
    <submittedName>
        <fullName evidence="3">2TM domain-containing protein</fullName>
    </submittedName>
</protein>
<organism evidence="3 4">
    <name type="scientific">Chryseobacterium gilvum</name>
    <dbReference type="NCBI Taxonomy" id="2976534"/>
    <lineage>
        <taxon>Bacteria</taxon>
        <taxon>Pseudomonadati</taxon>
        <taxon>Bacteroidota</taxon>
        <taxon>Flavobacteriia</taxon>
        <taxon>Flavobacteriales</taxon>
        <taxon>Weeksellaceae</taxon>
        <taxon>Chryseobacterium group</taxon>
        <taxon>Chryseobacterium</taxon>
    </lineage>
</organism>
<dbReference type="RefSeq" id="WP_262990418.1">
    <property type="nucleotide sequence ID" value="NZ_JAOTEN010000002.1"/>
</dbReference>
<keyword evidence="1" id="KW-0472">Membrane</keyword>